<proteinExistence type="predicted"/>
<evidence type="ECO:0000256" key="1">
    <source>
        <dbReference type="SAM" id="SignalP"/>
    </source>
</evidence>
<dbReference type="EMBL" id="JAPMOU010000034">
    <property type="protein sequence ID" value="MDE1464414.1"/>
    <property type="molecule type" value="Genomic_DNA"/>
</dbReference>
<protein>
    <recommendedName>
        <fullName evidence="4">DUF1570 domain-containing protein</fullName>
    </recommendedName>
</protein>
<comment type="caution">
    <text evidence="2">The sequence shown here is derived from an EMBL/GenBank/DDBJ whole genome shotgun (WGS) entry which is preliminary data.</text>
</comment>
<gene>
    <name evidence="2" type="ORF">ORQ98_20855</name>
</gene>
<dbReference type="RefSeq" id="WP_274690740.1">
    <property type="nucleotide sequence ID" value="NZ_JAPMOU010000034.1"/>
</dbReference>
<keyword evidence="3" id="KW-1185">Reference proteome</keyword>
<evidence type="ECO:0008006" key="4">
    <source>
        <dbReference type="Google" id="ProtNLM"/>
    </source>
</evidence>
<accession>A0ABT5UH84</accession>
<feature type="chain" id="PRO_5046508739" description="DUF1570 domain-containing protein" evidence="1">
    <location>
        <begin position="25"/>
        <end position="428"/>
    </location>
</feature>
<keyword evidence="1" id="KW-0732">Signal</keyword>
<dbReference type="Proteomes" id="UP001528823">
    <property type="component" value="Unassembled WGS sequence"/>
</dbReference>
<reference evidence="2 3" key="1">
    <citation type="submission" date="2022-11" db="EMBL/GenBank/DDBJ databases">
        <title>Spartinivicinus poritis sp. nov., isolated from scleractinian coral Porites lutea.</title>
        <authorList>
            <person name="Zhang G."/>
            <person name="Cai L."/>
            <person name="Wei Q."/>
        </authorList>
    </citation>
    <scope>NUCLEOTIDE SEQUENCE [LARGE SCALE GENOMIC DNA]</scope>
    <source>
        <strain evidence="2 3">A2-2</strain>
    </source>
</reference>
<name>A0ABT5UH84_9GAMM</name>
<sequence>MKIIYNRAQQVVLLAVFVLSSSQAISSLIDIKKDNTITLSESAYLLNDFKRVKVNKIYRLIVPYNMTSLSFVGQSKNFNVVMSKEKDDYELKCTSYAISNDKSICLVTISDKGLYYLKIESANHNAHFINMQSKYTNKKIPIIRTSGYCYEEVINGGVDITDLKKKFNRYNWLQTIISVYERRWQSGAKLVKAQANDPYFSQFVNKTSFNKMAESLMVAIHEETHMYDLDSSRTEWEQKLTAYVNRFWQPKVPIHGGFPRREIIPLLESNVTKPWDDLYLRDRTQGSYLMQGVLSELNAGLTGLVGVAVVGEYVEGYGASNAMDSAAAYMYHLQLYLRQAKESHFSYYNKIKSEKLFRDFILIQWLRLHYYVKLAKNFSILGTDYQEILDLLYRPNNIKAIEEITGHSVQLSGNKNCLADDDTFEPPF</sequence>
<organism evidence="2 3">
    <name type="scientific">Spartinivicinus poritis</name>
    <dbReference type="NCBI Taxonomy" id="2994640"/>
    <lineage>
        <taxon>Bacteria</taxon>
        <taxon>Pseudomonadati</taxon>
        <taxon>Pseudomonadota</taxon>
        <taxon>Gammaproteobacteria</taxon>
        <taxon>Oceanospirillales</taxon>
        <taxon>Zooshikellaceae</taxon>
        <taxon>Spartinivicinus</taxon>
    </lineage>
</organism>
<evidence type="ECO:0000313" key="3">
    <source>
        <dbReference type="Proteomes" id="UP001528823"/>
    </source>
</evidence>
<feature type="signal peptide" evidence="1">
    <location>
        <begin position="1"/>
        <end position="24"/>
    </location>
</feature>
<evidence type="ECO:0000313" key="2">
    <source>
        <dbReference type="EMBL" id="MDE1464414.1"/>
    </source>
</evidence>